<evidence type="ECO:0000313" key="4">
    <source>
        <dbReference type="Proteomes" id="UP000274841"/>
    </source>
</evidence>
<dbReference type="PROSITE" id="PS51819">
    <property type="entry name" value="VOC"/>
    <property type="match status" value="1"/>
</dbReference>
<name>A0A3S9WPM6_9MICO</name>
<accession>A0A3S9WPM6</accession>
<dbReference type="InterPro" id="IPR004360">
    <property type="entry name" value="Glyas_Fos-R_dOase_dom"/>
</dbReference>
<dbReference type="InterPro" id="IPR029068">
    <property type="entry name" value="Glyas_Bleomycin-R_OHBP_Dase"/>
</dbReference>
<dbReference type="AlphaFoldDB" id="A0A3S9WPM6"/>
<evidence type="ECO:0000256" key="1">
    <source>
        <dbReference type="SAM" id="MobiDB-lite"/>
    </source>
</evidence>
<dbReference type="SUPFAM" id="SSF54593">
    <property type="entry name" value="Glyoxalase/Bleomycin resistance protein/Dihydroxybiphenyl dioxygenase"/>
    <property type="match status" value="1"/>
</dbReference>
<evidence type="ECO:0000313" key="3">
    <source>
        <dbReference type="EMBL" id="AZS41963.1"/>
    </source>
</evidence>
<feature type="region of interest" description="Disordered" evidence="1">
    <location>
        <begin position="136"/>
        <end position="162"/>
    </location>
</feature>
<reference evidence="3 4" key="1">
    <citation type="submission" date="2018-08" db="EMBL/GenBank/DDBJ databases">
        <title>Microbacterium oxydans strain HG3.</title>
        <authorList>
            <person name="ORTET P."/>
        </authorList>
    </citation>
    <scope>NUCLEOTIDE SEQUENCE [LARGE SCALE GENOMIC DNA]</scope>
    <source>
        <strain evidence="3 4">HG3</strain>
    </source>
</reference>
<dbReference type="Proteomes" id="UP000274841">
    <property type="component" value="Chromosome"/>
</dbReference>
<organism evidence="3 4">
    <name type="scientific">Microbacterium oxydans</name>
    <dbReference type="NCBI Taxonomy" id="82380"/>
    <lineage>
        <taxon>Bacteria</taxon>
        <taxon>Bacillati</taxon>
        <taxon>Actinomycetota</taxon>
        <taxon>Actinomycetes</taxon>
        <taxon>Micrococcales</taxon>
        <taxon>Microbacteriaceae</taxon>
        <taxon>Microbacterium</taxon>
    </lineage>
</organism>
<dbReference type="RefSeq" id="WP_046747535.1">
    <property type="nucleotide sequence ID" value="NZ_CP031422.1"/>
</dbReference>
<protein>
    <recommendedName>
        <fullName evidence="2">VOC domain-containing protein</fullName>
    </recommendedName>
</protein>
<gene>
    <name evidence="3" type="ORF">CVS54_03325</name>
</gene>
<dbReference type="EMBL" id="CP031422">
    <property type="protein sequence ID" value="AZS41963.1"/>
    <property type="molecule type" value="Genomic_DNA"/>
</dbReference>
<dbReference type="Pfam" id="PF00903">
    <property type="entry name" value="Glyoxalase"/>
    <property type="match status" value="1"/>
</dbReference>
<dbReference type="PANTHER" id="PTHR34109:SF1">
    <property type="entry name" value="VOC DOMAIN-CONTAINING PROTEIN"/>
    <property type="match status" value="1"/>
</dbReference>
<evidence type="ECO:0000259" key="2">
    <source>
        <dbReference type="PROSITE" id="PS51819"/>
    </source>
</evidence>
<sequence length="193" mass="21155">MSSTPARPAGSNTINPFLMTDDAARIIDFVIEVFGATDVPEARTVDTDGLILHSELRIGDSVITVADRKPDWPFTPGFIQVYVDDVEGTLARAVGLGARIVTRPTDFFGDTFSRFADPSGNLWWVYAHVPQEQTWDADGTDASTWNGSAEDAGADDRDAAEADWSSFTSPELEYIHESLVEAMASLRDPRLDR</sequence>
<proteinExistence type="predicted"/>
<dbReference type="InterPro" id="IPR037523">
    <property type="entry name" value="VOC_core"/>
</dbReference>
<dbReference type="KEGG" id="moy:CVS54_03325"/>
<feature type="domain" description="VOC" evidence="2">
    <location>
        <begin position="10"/>
        <end position="128"/>
    </location>
</feature>
<dbReference type="Gene3D" id="3.30.720.110">
    <property type="match status" value="1"/>
</dbReference>
<dbReference type="Gene3D" id="3.30.720.120">
    <property type="match status" value="1"/>
</dbReference>
<dbReference type="PANTHER" id="PTHR34109">
    <property type="entry name" value="BNAUNNG04460D PROTEIN-RELATED"/>
    <property type="match status" value="1"/>
</dbReference>